<accession>A0A5D0NDH4</accession>
<evidence type="ECO:0000259" key="3">
    <source>
        <dbReference type="Pfam" id="PF00501"/>
    </source>
</evidence>
<dbReference type="CDD" id="cd04433">
    <property type="entry name" value="AFD_class_I"/>
    <property type="match status" value="1"/>
</dbReference>
<dbReference type="InterPro" id="IPR045851">
    <property type="entry name" value="AMP-bd_C_sf"/>
</dbReference>
<organism evidence="5 6">
    <name type="scientific">Actinomadura chibensis</name>
    <dbReference type="NCBI Taxonomy" id="392828"/>
    <lineage>
        <taxon>Bacteria</taxon>
        <taxon>Bacillati</taxon>
        <taxon>Actinomycetota</taxon>
        <taxon>Actinomycetes</taxon>
        <taxon>Streptosporangiales</taxon>
        <taxon>Thermomonosporaceae</taxon>
        <taxon>Actinomadura</taxon>
    </lineage>
</organism>
<dbReference type="InterPro" id="IPR000873">
    <property type="entry name" value="AMP-dep_synth/lig_dom"/>
</dbReference>
<keyword evidence="2 5" id="KW-0436">Ligase</keyword>
<feature type="domain" description="AMP-binding enzyme C-terminal" evidence="4">
    <location>
        <begin position="420"/>
        <end position="496"/>
    </location>
</feature>
<dbReference type="GO" id="GO:0031956">
    <property type="term" value="F:medium-chain fatty acid-CoA ligase activity"/>
    <property type="evidence" value="ECO:0007669"/>
    <property type="project" value="TreeGrafter"/>
</dbReference>
<evidence type="ECO:0000256" key="2">
    <source>
        <dbReference type="ARBA" id="ARBA00022598"/>
    </source>
</evidence>
<evidence type="ECO:0000313" key="5">
    <source>
        <dbReference type="EMBL" id="TYB42329.1"/>
    </source>
</evidence>
<dbReference type="Gene3D" id="3.40.50.12780">
    <property type="entry name" value="N-terminal domain of ligase-like"/>
    <property type="match status" value="1"/>
</dbReference>
<proteinExistence type="inferred from homology"/>
<dbReference type="InterPro" id="IPR042099">
    <property type="entry name" value="ANL_N_sf"/>
</dbReference>
<dbReference type="FunFam" id="3.30.300.30:FF:000008">
    <property type="entry name" value="2,3-dihydroxybenzoate-AMP ligase"/>
    <property type="match status" value="1"/>
</dbReference>
<dbReference type="AlphaFoldDB" id="A0A5D0NDH4"/>
<dbReference type="STRING" id="1220554.GCA_001552135_01905"/>
<dbReference type="EMBL" id="VSFG01000008">
    <property type="protein sequence ID" value="TYB42329.1"/>
    <property type="molecule type" value="Genomic_DNA"/>
</dbReference>
<comment type="similarity">
    <text evidence="1">Belongs to the ATP-dependent AMP-binding enzyme family.</text>
</comment>
<evidence type="ECO:0000256" key="1">
    <source>
        <dbReference type="ARBA" id="ARBA00006432"/>
    </source>
</evidence>
<evidence type="ECO:0000259" key="4">
    <source>
        <dbReference type="Pfam" id="PF13193"/>
    </source>
</evidence>
<dbReference type="RefSeq" id="WP_067888024.1">
    <property type="nucleotide sequence ID" value="NZ_VSFG01000008.1"/>
</dbReference>
<dbReference type="PANTHER" id="PTHR43201">
    <property type="entry name" value="ACYL-COA SYNTHETASE"/>
    <property type="match status" value="1"/>
</dbReference>
<dbReference type="Proteomes" id="UP000323380">
    <property type="component" value="Unassembled WGS sequence"/>
</dbReference>
<dbReference type="SUPFAM" id="SSF56801">
    <property type="entry name" value="Acetyl-CoA synthetase-like"/>
    <property type="match status" value="1"/>
</dbReference>
<evidence type="ECO:0000313" key="6">
    <source>
        <dbReference type="Proteomes" id="UP000323380"/>
    </source>
</evidence>
<dbReference type="PANTHER" id="PTHR43201:SF5">
    <property type="entry name" value="MEDIUM-CHAIN ACYL-COA LIGASE ACSF2, MITOCHONDRIAL"/>
    <property type="match status" value="1"/>
</dbReference>
<reference evidence="5 6" key="1">
    <citation type="submission" date="2019-08" db="EMBL/GenBank/DDBJ databases">
        <title>Actinomadura sp. nov. CYP1-5 isolated from mountain soil.</title>
        <authorList>
            <person name="Songsumanus A."/>
            <person name="Kuncharoen N."/>
            <person name="Kudo T."/>
            <person name="Yuki M."/>
            <person name="Igarashi Y."/>
            <person name="Tanasupawat S."/>
        </authorList>
    </citation>
    <scope>NUCLEOTIDE SEQUENCE [LARGE SCALE GENOMIC DNA]</scope>
    <source>
        <strain evidence="5 6">JCM 14158</strain>
    </source>
</reference>
<feature type="domain" description="AMP-dependent synthetase/ligase" evidence="3">
    <location>
        <begin position="11"/>
        <end position="369"/>
    </location>
</feature>
<name>A0A5D0NDH4_9ACTN</name>
<comment type="caution">
    <text evidence="5">The sequence shown here is derived from an EMBL/GenBank/DDBJ whole genome shotgun (WGS) entry which is preliminary data.</text>
</comment>
<gene>
    <name evidence="5" type="ORF">FXF69_31425</name>
</gene>
<dbReference type="Pfam" id="PF00501">
    <property type="entry name" value="AMP-binding"/>
    <property type="match status" value="1"/>
</dbReference>
<dbReference type="InterPro" id="IPR025110">
    <property type="entry name" value="AMP-bd_C"/>
</dbReference>
<dbReference type="GO" id="GO:0006631">
    <property type="term" value="P:fatty acid metabolic process"/>
    <property type="evidence" value="ECO:0007669"/>
    <property type="project" value="TreeGrafter"/>
</dbReference>
<dbReference type="Gene3D" id="3.30.300.30">
    <property type="match status" value="1"/>
</dbReference>
<dbReference type="Pfam" id="PF13193">
    <property type="entry name" value="AMP-binding_C"/>
    <property type="match status" value="1"/>
</dbReference>
<sequence length="510" mass="54385">MTTLFDIIAGHAGTDPDRLALLTERDGVRTYGELAENASALAAALRVKLGVPAGARICVWARNRPEWVETYLAAGAAGLATVAANPEWTDAEARYVCAHSDSVAVVCDADLAARAVALAAEIPGLAHVIALPDDEGGAPPPSAVSYAELLATAPPPDARPRRDASASAPLLMYTSGTTTGRPKAVVSEPNAATGIDYNEMFGLTASDRALVVTPFFHGNGFGGLMSALAYGAAVVFPRRFSAGRFWRLVDLHRPTYLFTLAPIVNILMGRPAAWHERTHAFRVLIVLGCAGGAPAIEERFGAPVIDWYGMTEAGMGTYTRLDEPRRPGSAGRPFPGSGMAIVRSDGTPAAPGETGEVVFDRAKIGFAGYLKDAEATASALDERWFHTGDLGYFDDDGYFFFVDRKKDIVRRGGENISSIEVESVLREHPGVAEAAVLAVPDPVLGERVMAFAVAADPASPPAVDEVRSFAGERLAHFKVPEDVVFIDRMPRTATGKIEKFRLRDRLGEPR</sequence>
<keyword evidence="6" id="KW-1185">Reference proteome</keyword>
<protein>
    <submittedName>
        <fullName evidence="5">Acyl--CoA ligase</fullName>
    </submittedName>
</protein>